<evidence type="ECO:0000313" key="9">
    <source>
        <dbReference type="Proteomes" id="UP000001966"/>
    </source>
</evidence>
<dbReference type="PANTHER" id="PTHR30158">
    <property type="entry name" value="ACRA/E-RELATED COMPONENT OF DRUG EFFLUX TRANSPORTER"/>
    <property type="match status" value="1"/>
</dbReference>
<dbReference type="SUPFAM" id="SSF111369">
    <property type="entry name" value="HlyD-like secretion proteins"/>
    <property type="match status" value="1"/>
</dbReference>
<dbReference type="STRING" id="335283.Neut_1946"/>
<feature type="domain" description="Multidrug resistance protein MdtA-like alpha-helical hairpin" evidence="4">
    <location>
        <begin position="66"/>
        <end position="133"/>
    </location>
</feature>
<dbReference type="eggNOG" id="COG0845">
    <property type="taxonomic scope" value="Bacteria"/>
</dbReference>
<dbReference type="Pfam" id="PF25917">
    <property type="entry name" value="BSH_RND"/>
    <property type="match status" value="1"/>
</dbReference>
<dbReference type="Gene3D" id="1.10.287.470">
    <property type="entry name" value="Helix hairpin bin"/>
    <property type="match status" value="1"/>
</dbReference>
<protein>
    <submittedName>
        <fullName evidence="8">Efflux transporter, RND family, MFP subunit</fullName>
    </submittedName>
</protein>
<dbReference type="Pfam" id="PF25967">
    <property type="entry name" value="RND-MFP_C"/>
    <property type="match status" value="1"/>
</dbReference>
<dbReference type="FunFam" id="2.40.420.20:FF:000001">
    <property type="entry name" value="Efflux RND transporter periplasmic adaptor subunit"/>
    <property type="match status" value="1"/>
</dbReference>
<reference evidence="8 9" key="1">
    <citation type="journal article" date="2007" name="Environ. Microbiol.">
        <title>Whole-genome analysis of the ammonia-oxidizing bacterium, Nitrosomonas eutropha C91: implications for niche adaptation.</title>
        <authorList>
            <person name="Stein L.Y."/>
            <person name="Arp D.J."/>
            <person name="Berube P.M."/>
            <person name="Chain P.S."/>
            <person name="Hauser L."/>
            <person name="Jetten M.S."/>
            <person name="Klotz M.G."/>
            <person name="Larimer F.W."/>
            <person name="Norton J.M."/>
            <person name="Op den Camp H.J.M."/>
            <person name="Shin M."/>
            <person name="Wei X."/>
        </authorList>
    </citation>
    <scope>NUCLEOTIDE SEQUENCE [LARGE SCALE GENOMIC DNA]</scope>
    <source>
        <strain evidence="9">DSM 101675 / C91 / Nm57</strain>
    </source>
</reference>
<dbReference type="InterPro" id="IPR058626">
    <property type="entry name" value="MdtA-like_b-barrel"/>
</dbReference>
<dbReference type="GO" id="GO:0022857">
    <property type="term" value="F:transmembrane transporter activity"/>
    <property type="evidence" value="ECO:0007669"/>
    <property type="project" value="InterPro"/>
</dbReference>
<gene>
    <name evidence="8" type="ordered locus">Neut_1946</name>
</gene>
<accession>Q0AEQ6</accession>
<dbReference type="GO" id="GO:0046677">
    <property type="term" value="P:response to antibiotic"/>
    <property type="evidence" value="ECO:0007669"/>
    <property type="project" value="TreeGrafter"/>
</dbReference>
<evidence type="ECO:0000259" key="6">
    <source>
        <dbReference type="Pfam" id="PF25944"/>
    </source>
</evidence>
<evidence type="ECO:0000259" key="4">
    <source>
        <dbReference type="Pfam" id="PF25876"/>
    </source>
</evidence>
<evidence type="ECO:0000259" key="7">
    <source>
        <dbReference type="Pfam" id="PF25967"/>
    </source>
</evidence>
<dbReference type="InterPro" id="IPR058625">
    <property type="entry name" value="MdtA-like_BSH"/>
</dbReference>
<dbReference type="InterPro" id="IPR058627">
    <property type="entry name" value="MdtA-like_C"/>
</dbReference>
<dbReference type="InterPro" id="IPR058624">
    <property type="entry name" value="MdtA-like_HH"/>
</dbReference>
<dbReference type="Pfam" id="PF25944">
    <property type="entry name" value="Beta-barrel_RND"/>
    <property type="match status" value="1"/>
</dbReference>
<feature type="domain" description="Multidrug resistance protein MdtA-like C-terminal permuted SH3" evidence="7">
    <location>
        <begin position="276"/>
        <end position="334"/>
    </location>
</feature>
<evidence type="ECO:0000256" key="3">
    <source>
        <dbReference type="SAM" id="Coils"/>
    </source>
</evidence>
<evidence type="ECO:0000259" key="5">
    <source>
        <dbReference type="Pfam" id="PF25917"/>
    </source>
</evidence>
<dbReference type="Gene3D" id="2.40.50.100">
    <property type="match status" value="1"/>
</dbReference>
<evidence type="ECO:0000313" key="8">
    <source>
        <dbReference type="EMBL" id="ABI60176.1"/>
    </source>
</evidence>
<proteinExistence type="inferred from homology"/>
<feature type="coiled-coil region" evidence="3">
    <location>
        <begin position="65"/>
        <end position="92"/>
    </location>
</feature>
<feature type="domain" description="Multidrug resistance protein MdtA-like barrel-sandwich hybrid" evidence="5">
    <location>
        <begin position="24"/>
        <end position="157"/>
    </location>
</feature>
<feature type="domain" description="Multidrug resistance protein MdtA-like beta-barrel" evidence="6">
    <location>
        <begin position="169"/>
        <end position="247"/>
    </location>
</feature>
<dbReference type="HOGENOM" id="CLU_018816_2_1_4"/>
<comment type="similarity">
    <text evidence="2">Belongs to the membrane fusion protein (MFP) (TC 8.A.1) family.</text>
</comment>
<dbReference type="GO" id="GO:0005886">
    <property type="term" value="C:plasma membrane"/>
    <property type="evidence" value="ECO:0007669"/>
    <property type="project" value="TreeGrafter"/>
</dbReference>
<keyword evidence="3" id="KW-0175">Coiled coil</keyword>
<dbReference type="Proteomes" id="UP000001966">
    <property type="component" value="Chromosome"/>
</dbReference>
<dbReference type="NCBIfam" id="TIGR01730">
    <property type="entry name" value="RND_mfp"/>
    <property type="match status" value="1"/>
</dbReference>
<dbReference type="Pfam" id="PF25876">
    <property type="entry name" value="HH_MFP_RND"/>
    <property type="match status" value="1"/>
</dbReference>
<evidence type="ECO:0000256" key="1">
    <source>
        <dbReference type="ARBA" id="ARBA00004196"/>
    </source>
</evidence>
<sequence length="354" mass="38961">MVTPVIQEKVAKIHELVGRTAALRTVNLVARVQGFLERRNFIEGDSVKEGDILYVIEQAPYQIEVKAAQAKVAEAKATLQNAKSYLQRLKTVRQGGVSQMDLDKASSDFLSAQALLTSAQAMLDRAKLNLSYTEIRSPINGRIGRNSISTGNLVSPNSGILATIVLIDPLYVLFTVSEVDFLTELQNQLEKGESTIFVPKIQLANGTIYPFEGKSDFISPIVDEKTGTITIRAIFPNPDTKELLGQTNTPQSRRLLMPGQFVKVLVRRDDVEEEHVIPQSAMQEDQSGKYVLVVDADNRVQKRSVTVGDKIGVNWIIKRGLQVGELVISEGAQKVRPGITVQTTIAVPSQPIEK</sequence>
<dbReference type="EMBL" id="CP000450">
    <property type="protein sequence ID" value="ABI60176.1"/>
    <property type="molecule type" value="Genomic_DNA"/>
</dbReference>
<organism evidence="8 9">
    <name type="scientific">Nitrosomonas eutropha (strain DSM 101675 / C91 / Nm57)</name>
    <dbReference type="NCBI Taxonomy" id="335283"/>
    <lineage>
        <taxon>Bacteria</taxon>
        <taxon>Pseudomonadati</taxon>
        <taxon>Pseudomonadota</taxon>
        <taxon>Betaproteobacteria</taxon>
        <taxon>Nitrosomonadales</taxon>
        <taxon>Nitrosomonadaceae</taxon>
        <taxon>Nitrosomonas</taxon>
    </lineage>
</organism>
<dbReference type="AlphaFoldDB" id="Q0AEQ6"/>
<dbReference type="Gene3D" id="2.40.30.170">
    <property type="match status" value="1"/>
</dbReference>
<dbReference type="InterPro" id="IPR006143">
    <property type="entry name" value="RND_pump_MFP"/>
</dbReference>
<name>Q0AEQ6_NITEC</name>
<comment type="subcellular location">
    <subcellularLocation>
        <location evidence="1">Cell envelope</location>
    </subcellularLocation>
</comment>
<evidence type="ECO:0000256" key="2">
    <source>
        <dbReference type="ARBA" id="ARBA00009477"/>
    </source>
</evidence>
<dbReference type="Gene3D" id="2.40.420.20">
    <property type="match status" value="1"/>
</dbReference>
<dbReference type="KEGG" id="net:Neut_1946"/>
<dbReference type="GO" id="GO:0030313">
    <property type="term" value="C:cell envelope"/>
    <property type="evidence" value="ECO:0007669"/>
    <property type="project" value="UniProtKB-SubCell"/>
</dbReference>